<name>A0A091AXI0_9GAMM</name>
<dbReference type="GO" id="GO:0004016">
    <property type="term" value="F:adenylate cyclase activity"/>
    <property type="evidence" value="ECO:0007669"/>
    <property type="project" value="UniProtKB-ARBA"/>
</dbReference>
<evidence type="ECO:0000313" key="2">
    <source>
        <dbReference type="Proteomes" id="UP000029385"/>
    </source>
</evidence>
<dbReference type="RefSeq" id="WP_162140753.1">
    <property type="nucleotide sequence ID" value="NZ_ATVD01000003.1"/>
</dbReference>
<dbReference type="InterPro" id="IPR011990">
    <property type="entry name" value="TPR-like_helical_dom_sf"/>
</dbReference>
<evidence type="ECO:0008006" key="3">
    <source>
        <dbReference type="Google" id="ProtNLM"/>
    </source>
</evidence>
<dbReference type="PATRIC" id="fig|1121015.4.peg.1176"/>
<dbReference type="InterPro" id="IPR030966">
    <property type="entry name" value="Mod_pep_cyc"/>
</dbReference>
<dbReference type="STRING" id="1121015.GCA_000420545_02133"/>
<protein>
    <recommendedName>
        <fullName evidence="3">Guanylate cyclase domain-containing protein</fullName>
    </recommendedName>
</protein>
<dbReference type="GO" id="GO:0009190">
    <property type="term" value="P:cyclic nucleotide biosynthetic process"/>
    <property type="evidence" value="ECO:0007669"/>
    <property type="project" value="InterPro"/>
</dbReference>
<evidence type="ECO:0000313" key="1">
    <source>
        <dbReference type="EMBL" id="KFN43962.1"/>
    </source>
</evidence>
<dbReference type="Gene3D" id="1.25.40.10">
    <property type="entry name" value="Tetratricopeptide repeat domain"/>
    <property type="match status" value="2"/>
</dbReference>
<keyword evidence="2" id="KW-1185">Reference proteome</keyword>
<reference evidence="1 2" key="1">
    <citation type="submission" date="2013-09" db="EMBL/GenBank/DDBJ databases">
        <title>Genome sequencing of Arenimonas oryziterrae.</title>
        <authorList>
            <person name="Chen F."/>
            <person name="Wang G."/>
        </authorList>
    </citation>
    <scope>NUCLEOTIDE SEQUENCE [LARGE SCALE GENOMIC DNA]</scope>
    <source>
        <strain evidence="1 2">YC6267</strain>
    </source>
</reference>
<dbReference type="eggNOG" id="COG2114">
    <property type="taxonomic scope" value="Bacteria"/>
</dbReference>
<dbReference type="NCBIfam" id="TIGR04510">
    <property type="entry name" value="mod_pep_cyc"/>
    <property type="match status" value="1"/>
</dbReference>
<dbReference type="CDD" id="cd07302">
    <property type="entry name" value="CHD"/>
    <property type="match status" value="1"/>
</dbReference>
<comment type="caution">
    <text evidence="1">The sequence shown here is derived from an EMBL/GenBank/DDBJ whole genome shotgun (WGS) entry which is preliminary data.</text>
</comment>
<dbReference type="InterPro" id="IPR001054">
    <property type="entry name" value="A/G_cyclase"/>
</dbReference>
<proteinExistence type="predicted"/>
<dbReference type="eggNOG" id="COG0457">
    <property type="taxonomic scope" value="Bacteria"/>
</dbReference>
<sequence>MLRTVLLADLADSTQFVERLGDAAAAALWQRLDLQIRDLLEFTGGRLIDKADGLLALFERPVQAVDFALRYQHALHDAAAELKMELKARIGIHVGDVMTWANSPQAVAAGAKPLEVEGLAKPVAARLMNLATPGQILMSGMAQTLAYRAQAELGSERAAKLRWLVHGRYRFKGVPAPMIVHEVGEPGFSPLRLPPSGQKSWREVPLWRRPPMLALEVLCVLGVVGGTLYTTLRSPPALAFHERDWVVVGDMNNFTDDPRLDESLETALRVSLEQSRYVNLVSDIKVRDALTRMGRDPQTTIDRGIGSEIALREGARALLLPSITEVGGQLRVNLEVVDPNTQVTVYAESAEGHGQDSALASIDEVNSDLREKLGEALGDIRANGKPLAQVTTPDIDALQMYSQANEAARQSKLQEARRLLDLALAKDPQFALAYSSRAKLHLVNSDYAAAKADLAMAQRYRARLSNRESLILDARAAESGPPESLLEHWNTYARMYPDAFTAYLEAANVQAYSLQRYEAALASLRPAVSSQNPRQASTMYLIGKMNLALGRYKDAQVAFDKYESLGGRGFNRDHADLFAAQRRYVDADAVLHKQDATGLAGADLEMRLPEATYRLDRGEWRAGLDALGALQKQALQSAPMLARVYAGAELGLRVEEGASGVLPDVQRFIETERLIALQTDHPERQHGLFAALYGASLAARLGDTATARRVLTQLRQPALDSGYPALANMTRVVDAELALSEHQPERAIAALVPTLDGSELNLVHAVLLRAYLQAKSPADAAREADWLADHRGRAFVEWGSEYLLQPVNVVQSSLALLSAAEIAQAQGDVALAKTRRAQFLRAWPQPPGFVAGRLAKLKP</sequence>
<dbReference type="GO" id="GO:0035556">
    <property type="term" value="P:intracellular signal transduction"/>
    <property type="evidence" value="ECO:0007669"/>
    <property type="project" value="InterPro"/>
</dbReference>
<dbReference type="SUPFAM" id="SSF55073">
    <property type="entry name" value="Nucleotide cyclase"/>
    <property type="match status" value="1"/>
</dbReference>
<dbReference type="AlphaFoldDB" id="A0A091AXI0"/>
<gene>
    <name evidence="1" type="ORF">N789_08410</name>
</gene>
<accession>A0A091AXI0</accession>
<dbReference type="Proteomes" id="UP000029385">
    <property type="component" value="Unassembled WGS sequence"/>
</dbReference>
<dbReference type="InterPro" id="IPR029787">
    <property type="entry name" value="Nucleotide_cyclase"/>
</dbReference>
<dbReference type="Gene3D" id="3.40.50.10610">
    <property type="entry name" value="ABC-type transport auxiliary lipoprotein component"/>
    <property type="match status" value="1"/>
</dbReference>
<organism evidence="1 2">
    <name type="scientific">Arenimonas oryziterrae DSM 21050 = YC6267</name>
    <dbReference type="NCBI Taxonomy" id="1121015"/>
    <lineage>
        <taxon>Bacteria</taxon>
        <taxon>Pseudomonadati</taxon>
        <taxon>Pseudomonadota</taxon>
        <taxon>Gammaproteobacteria</taxon>
        <taxon>Lysobacterales</taxon>
        <taxon>Lysobacteraceae</taxon>
        <taxon>Arenimonas</taxon>
    </lineage>
</organism>
<dbReference type="SUPFAM" id="SSF48452">
    <property type="entry name" value="TPR-like"/>
    <property type="match status" value="1"/>
</dbReference>
<dbReference type="EMBL" id="AVCI01000004">
    <property type="protein sequence ID" value="KFN43962.1"/>
    <property type="molecule type" value="Genomic_DNA"/>
</dbReference>
<dbReference type="Gene3D" id="3.30.70.1230">
    <property type="entry name" value="Nucleotide cyclase"/>
    <property type="match status" value="1"/>
</dbReference>